<keyword evidence="1" id="KW-0732">Signal</keyword>
<sequence length="359" mass="41651">MKFLLPLFLFSSLLLQAQTDVDITVGLDEDSLGRRKRQLHDSIRSKFVRSYPDHFFIWPVIKQRSLQVEARSLVDNNRLVTFKPNNSVSMGVGFYLFEVAFELTKAVPINEQSITRFGKTDASDFQLNALGKYWGFDIYRQKYEGFYLEDSFTPLLRDQPFPQRADIATRNFGAAGIYTFNRDKFSFRSSYNYAEHQLYSRGSWFVTGTINSFRMDGDSVILSIDNRERFSANPDFISLRYTTLGVAPGYSHNFVYKNFFLNLTFGIGPAHNWTYLKRDDGRERYNVSINSISVLRIGLGYNNDRFFAGMGFVNQSRNLKIEDMRVSNSTGFFKLVAGWRFKEFGILKKRAVDFIPFKI</sequence>
<name>A0A401UBI2_9BACT</name>
<proteinExistence type="predicted"/>
<gene>
    <name evidence="2" type="ORF">SanaruYs_24990</name>
</gene>
<feature type="chain" id="PRO_5019125457" description="DUF4421 domain-containing protein" evidence="1">
    <location>
        <begin position="18"/>
        <end position="359"/>
    </location>
</feature>
<comment type="caution">
    <text evidence="2">The sequence shown here is derived from an EMBL/GenBank/DDBJ whole genome shotgun (WGS) entry which is preliminary data.</text>
</comment>
<keyword evidence="3" id="KW-1185">Reference proteome</keyword>
<dbReference type="RefSeq" id="WP_127122903.1">
    <property type="nucleotide sequence ID" value="NZ_BHXQ01000004.1"/>
</dbReference>
<accession>A0A401UBI2</accession>
<evidence type="ECO:0008006" key="4">
    <source>
        <dbReference type="Google" id="ProtNLM"/>
    </source>
</evidence>
<feature type="signal peptide" evidence="1">
    <location>
        <begin position="1"/>
        <end position="17"/>
    </location>
</feature>
<evidence type="ECO:0000256" key="1">
    <source>
        <dbReference type="SAM" id="SignalP"/>
    </source>
</evidence>
<dbReference type="InterPro" id="IPR025535">
    <property type="entry name" value="DUF4421"/>
</dbReference>
<dbReference type="AlphaFoldDB" id="A0A401UBI2"/>
<reference evidence="2 3" key="1">
    <citation type="submission" date="2018-11" db="EMBL/GenBank/DDBJ databases">
        <title>Chryseotalea sanarue gen. nov., sp., nov., a member of the family Cytophagaceae, isolated from a brackish lake in Hamamatsu Japan.</title>
        <authorList>
            <person name="Maejima Y."/>
            <person name="Iino T."/>
            <person name="Muraguchi Y."/>
            <person name="Fukuda K."/>
            <person name="Ohkuma M."/>
            <person name="Moriuchi R."/>
            <person name="Dohra H."/>
            <person name="Kimbara K."/>
            <person name="Shintani M."/>
        </authorList>
    </citation>
    <scope>NUCLEOTIDE SEQUENCE [LARGE SCALE GENOMIC DNA]</scope>
    <source>
        <strain evidence="2 3">Ys</strain>
    </source>
</reference>
<dbReference type="Pfam" id="PF14391">
    <property type="entry name" value="DUF4421"/>
    <property type="match status" value="1"/>
</dbReference>
<evidence type="ECO:0000313" key="3">
    <source>
        <dbReference type="Proteomes" id="UP000288227"/>
    </source>
</evidence>
<organism evidence="2 3">
    <name type="scientific">Chryseotalea sanaruensis</name>
    <dbReference type="NCBI Taxonomy" id="2482724"/>
    <lineage>
        <taxon>Bacteria</taxon>
        <taxon>Pseudomonadati</taxon>
        <taxon>Bacteroidota</taxon>
        <taxon>Cytophagia</taxon>
        <taxon>Cytophagales</taxon>
        <taxon>Chryseotaleaceae</taxon>
        <taxon>Chryseotalea</taxon>
    </lineage>
</organism>
<dbReference type="Proteomes" id="UP000288227">
    <property type="component" value="Unassembled WGS sequence"/>
</dbReference>
<protein>
    <recommendedName>
        <fullName evidence="4">DUF4421 domain-containing protein</fullName>
    </recommendedName>
</protein>
<dbReference type="OrthoDB" id="669053at2"/>
<dbReference type="EMBL" id="BHXQ01000004">
    <property type="protein sequence ID" value="GCC52263.1"/>
    <property type="molecule type" value="Genomic_DNA"/>
</dbReference>
<evidence type="ECO:0000313" key="2">
    <source>
        <dbReference type="EMBL" id="GCC52263.1"/>
    </source>
</evidence>